<dbReference type="WBParaSite" id="L893_g19590.t1">
    <property type="protein sequence ID" value="L893_g19590.t1"/>
    <property type="gene ID" value="L893_g19590"/>
</dbReference>
<comment type="subcellular location">
    <subcellularLocation>
        <location evidence="1">Secreted</location>
    </subcellularLocation>
</comment>
<evidence type="ECO:0000313" key="6">
    <source>
        <dbReference type="WBParaSite" id="L893_g19590.t1"/>
    </source>
</evidence>
<evidence type="ECO:0000256" key="4">
    <source>
        <dbReference type="ARBA" id="ARBA00022729"/>
    </source>
</evidence>
<reference evidence="6" key="1">
    <citation type="submission" date="2016-11" db="UniProtKB">
        <authorList>
            <consortium name="WormBaseParasite"/>
        </authorList>
    </citation>
    <scope>IDENTIFICATION</scope>
</reference>
<organism evidence="5 6">
    <name type="scientific">Steinernema glaseri</name>
    <dbReference type="NCBI Taxonomy" id="37863"/>
    <lineage>
        <taxon>Eukaryota</taxon>
        <taxon>Metazoa</taxon>
        <taxon>Ecdysozoa</taxon>
        <taxon>Nematoda</taxon>
        <taxon>Chromadorea</taxon>
        <taxon>Rhabditida</taxon>
        <taxon>Tylenchina</taxon>
        <taxon>Panagrolaimomorpha</taxon>
        <taxon>Strongyloidoidea</taxon>
        <taxon>Steinernematidae</taxon>
        <taxon>Steinernema</taxon>
    </lineage>
</organism>
<comment type="similarity">
    <text evidence="2">Belongs to the IL-17 family.</text>
</comment>
<dbReference type="Gene3D" id="2.10.90.10">
    <property type="entry name" value="Cystine-knot cytokines"/>
    <property type="match status" value="1"/>
</dbReference>
<keyword evidence="5" id="KW-1185">Reference proteome</keyword>
<evidence type="ECO:0000256" key="3">
    <source>
        <dbReference type="ARBA" id="ARBA00022525"/>
    </source>
</evidence>
<accession>A0A1I7YT68</accession>
<evidence type="ECO:0000313" key="5">
    <source>
        <dbReference type="Proteomes" id="UP000095287"/>
    </source>
</evidence>
<sequence>METLTDGAEDVKCAGSRSRHLSSKFDSAFQHRLVCPFKVVKDYNPDRLPRIIDHVQCLCDRPATLSPYSKIRCHPLNYTLPVMIKKPGSPEYVHAEETFALACVPISPVIHRDEDFMVPIKAEALQ</sequence>
<dbReference type="SUPFAM" id="SSF57501">
    <property type="entry name" value="Cystine-knot cytokines"/>
    <property type="match status" value="1"/>
</dbReference>
<evidence type="ECO:0000256" key="2">
    <source>
        <dbReference type="ARBA" id="ARBA00007236"/>
    </source>
</evidence>
<keyword evidence="3" id="KW-0964">Secreted</keyword>
<dbReference type="InterPro" id="IPR010345">
    <property type="entry name" value="IL-17_fam"/>
</dbReference>
<dbReference type="GO" id="GO:0005125">
    <property type="term" value="F:cytokine activity"/>
    <property type="evidence" value="ECO:0007669"/>
    <property type="project" value="InterPro"/>
</dbReference>
<dbReference type="InterPro" id="IPR029034">
    <property type="entry name" value="Cystine-knot_cytokine"/>
</dbReference>
<protein>
    <submittedName>
        <fullName evidence="6">Protein SMG8</fullName>
    </submittedName>
</protein>
<dbReference type="Pfam" id="PF06083">
    <property type="entry name" value="IL17"/>
    <property type="match status" value="1"/>
</dbReference>
<dbReference type="Proteomes" id="UP000095287">
    <property type="component" value="Unplaced"/>
</dbReference>
<dbReference type="GO" id="GO:0005576">
    <property type="term" value="C:extracellular region"/>
    <property type="evidence" value="ECO:0007669"/>
    <property type="project" value="UniProtKB-SubCell"/>
</dbReference>
<keyword evidence="4" id="KW-0732">Signal</keyword>
<name>A0A1I7YT68_9BILA</name>
<proteinExistence type="inferred from homology"/>
<dbReference type="AlphaFoldDB" id="A0A1I7YT68"/>
<evidence type="ECO:0000256" key="1">
    <source>
        <dbReference type="ARBA" id="ARBA00004613"/>
    </source>
</evidence>